<protein>
    <submittedName>
        <fullName evidence="1">Uncharacterized protein</fullName>
    </submittedName>
</protein>
<reference evidence="1 2" key="1">
    <citation type="journal article" date="2017" name="ISME J.">
        <title>Potential for microbial H2 and metal transformations associated with novel bacteria and archaea in deep terrestrial subsurface sediments.</title>
        <authorList>
            <person name="Hernsdorf A.W."/>
            <person name="Amano Y."/>
            <person name="Miyakawa K."/>
            <person name="Ise K."/>
            <person name="Suzuki Y."/>
            <person name="Anantharaman K."/>
            <person name="Probst A."/>
            <person name="Burstein D."/>
            <person name="Thomas B.C."/>
            <person name="Banfield J.F."/>
        </authorList>
    </citation>
    <scope>NUCLEOTIDE SEQUENCE [LARGE SCALE GENOMIC DNA]</scope>
    <source>
        <strain evidence="1">HGW-Falkowbacteria-1</strain>
    </source>
</reference>
<dbReference type="Proteomes" id="UP000233517">
    <property type="component" value="Unassembled WGS sequence"/>
</dbReference>
<gene>
    <name evidence="1" type="ORF">CVU82_02115</name>
</gene>
<dbReference type="EMBL" id="PHAI01000002">
    <property type="protein sequence ID" value="PKM91369.1"/>
    <property type="molecule type" value="Genomic_DNA"/>
</dbReference>
<sequence length="403" mass="44487">MKKSRNAAKMVGKIFLPMLIVFAIFLAIISCQKDDYLTPIPGPKINFSVQNEDGESSMKSAKSTMAPNGTKSEIADGTIYNIFGTGKTGLWSTEPLTAINWQITGPNGLDTLISSQEAITFKFMELGTYNIRAFLPAPYGFEWNMTVNVLSSEDELNVVNVRFVGSEWVDGIGMFTYTFRVNKPLFITGTETLFRITELSDSINALYLPIFDGIEITPGGDSIDISFSYPPSGLDYFDVKFIGGYINTGGDSIWFNAEPTSPYKCQDPIDNDIFEATIFNGIIGVAETTFPIPSDIQVGIGDYNNDVPVVLLALPVSGGVDLYFLSEEAETFRYREIITDPWTEVSLADVGGQRFYAHLPENPASGEHIFEYGTGTGITFVPDPYLIQSSLYYEPWTSLVLVH</sequence>
<name>A0A2N2E9J6_9BACT</name>
<dbReference type="AlphaFoldDB" id="A0A2N2E9J6"/>
<proteinExistence type="predicted"/>
<comment type="caution">
    <text evidence="1">The sequence shown here is derived from an EMBL/GenBank/DDBJ whole genome shotgun (WGS) entry which is preliminary data.</text>
</comment>
<dbReference type="PROSITE" id="PS51257">
    <property type="entry name" value="PROKAR_LIPOPROTEIN"/>
    <property type="match status" value="1"/>
</dbReference>
<evidence type="ECO:0000313" key="1">
    <source>
        <dbReference type="EMBL" id="PKM91369.1"/>
    </source>
</evidence>
<organism evidence="1 2">
    <name type="scientific">Candidatus Falkowbacteria bacterium HGW-Falkowbacteria-1</name>
    <dbReference type="NCBI Taxonomy" id="2013768"/>
    <lineage>
        <taxon>Bacteria</taxon>
        <taxon>Candidatus Falkowiibacteriota</taxon>
    </lineage>
</organism>
<evidence type="ECO:0000313" key="2">
    <source>
        <dbReference type="Proteomes" id="UP000233517"/>
    </source>
</evidence>
<accession>A0A2N2E9J6</accession>